<evidence type="ECO:0000256" key="2">
    <source>
        <dbReference type="SAM" id="MobiDB-lite"/>
    </source>
</evidence>
<reference evidence="3 4" key="1">
    <citation type="journal article" date="2021" name="DNA Res.">
        <title>Genome analysis of Candida subhashii reveals its hybrid nature and dual mitochondrial genome conformations.</title>
        <authorList>
            <person name="Mixao V."/>
            <person name="Hegedusova E."/>
            <person name="Saus E."/>
            <person name="Pryszcz L.P."/>
            <person name="Cillingova A."/>
            <person name="Nosek J."/>
            <person name="Gabaldon T."/>
        </authorList>
    </citation>
    <scope>NUCLEOTIDE SEQUENCE [LARGE SCALE GENOMIC DNA]</scope>
    <source>
        <strain evidence="3 4">CBS 10753</strain>
    </source>
</reference>
<evidence type="ECO:0000256" key="1">
    <source>
        <dbReference type="SAM" id="Coils"/>
    </source>
</evidence>
<feature type="coiled-coil region" evidence="1">
    <location>
        <begin position="399"/>
        <end position="433"/>
    </location>
</feature>
<comment type="caution">
    <text evidence="3">The sequence shown here is derived from an EMBL/GenBank/DDBJ whole genome shotgun (WGS) entry which is preliminary data.</text>
</comment>
<name>A0A8J5UUG2_9ASCO</name>
<dbReference type="EMBL" id="JAGSYN010000046">
    <property type="protein sequence ID" value="KAG7665867.1"/>
    <property type="molecule type" value="Genomic_DNA"/>
</dbReference>
<dbReference type="AlphaFoldDB" id="A0A8J5UUG2"/>
<feature type="compositionally biased region" description="Polar residues" evidence="2">
    <location>
        <begin position="273"/>
        <end position="285"/>
    </location>
</feature>
<dbReference type="GeneID" id="73467495"/>
<dbReference type="RefSeq" id="XP_049266099.1">
    <property type="nucleotide sequence ID" value="XM_049410395.1"/>
</dbReference>
<gene>
    <name evidence="3" type="ORF">J8A68_000694</name>
</gene>
<organism evidence="3 4">
    <name type="scientific">[Candida] subhashii</name>
    <dbReference type="NCBI Taxonomy" id="561895"/>
    <lineage>
        <taxon>Eukaryota</taxon>
        <taxon>Fungi</taxon>
        <taxon>Dikarya</taxon>
        <taxon>Ascomycota</taxon>
        <taxon>Saccharomycotina</taxon>
        <taxon>Pichiomycetes</taxon>
        <taxon>Debaryomycetaceae</taxon>
        <taxon>Spathaspora</taxon>
    </lineage>
</organism>
<dbReference type="Proteomes" id="UP000694255">
    <property type="component" value="Unassembled WGS sequence"/>
</dbReference>
<feature type="region of interest" description="Disordered" evidence="2">
    <location>
        <begin position="270"/>
        <end position="295"/>
    </location>
</feature>
<keyword evidence="4" id="KW-1185">Reference proteome</keyword>
<keyword evidence="1" id="KW-0175">Coiled coil</keyword>
<proteinExistence type="predicted"/>
<sequence length="562" mass="63600">MEWIQKQLRKLVVIDHIISNQQSEPLSIPPTDPHNPTSSTYPPFDEDEFRLGLRLLSSGVVGGTSTLFRICELEFSHRGTILNVSSRTNTTTTTTTVEGDGGYAREKDSELETMEEKESVYESEDGEYDVEEGAEDMVADEEMIVEKGNRNHQQWQETPYFQTYDPNKWPSVSNHLSESAFGQVGRTTPQNEENEEFYLDVISDDDGLGSEDASISGFALWRLAPPPPYTNIGPEKRVVVRYPDFPISGSSNVSYDNICYEEEDGYEDIGYPSASSFENRNNTNPHESKPVGKTSRGRSIWMLQRRRKTQRKNWTRTKDNWVIYLKGRLCEVYSNWKTRVKEKSGSEVNLLNDYDIGSVRSVVSDADSWSRKSSLKSFFVREGVQEGSSSDGLGKKCEMEEGENLIGEDEGNEESLEEEVKQEVEEVAKKENEDDFVVIHSDYEEMIQLESDVSGAILYIIGQYAQGDGEASTAQKHEENHSLEDNREELEEFASVEESLQEGALDASEEKVHEPKAGMTMVTNQCEVNCEEEEVTDVEDDTNSSISLGSIYSFPYEIITYT</sequence>
<evidence type="ECO:0000313" key="4">
    <source>
        <dbReference type="Proteomes" id="UP000694255"/>
    </source>
</evidence>
<protein>
    <submittedName>
        <fullName evidence="3">Uncharacterized protein</fullName>
    </submittedName>
</protein>
<evidence type="ECO:0000313" key="3">
    <source>
        <dbReference type="EMBL" id="KAG7665867.1"/>
    </source>
</evidence>
<accession>A0A8J5UUG2</accession>